<evidence type="ECO:0000256" key="1">
    <source>
        <dbReference type="SAM" id="MobiDB-lite"/>
    </source>
</evidence>
<accession>A0A518BP81</accession>
<protein>
    <recommendedName>
        <fullName evidence="4">SbsA Ig-like domain-containing protein</fullName>
    </recommendedName>
</protein>
<feature type="region of interest" description="Disordered" evidence="1">
    <location>
        <begin position="1"/>
        <end position="20"/>
    </location>
</feature>
<name>A0A518BP81_9BACT</name>
<evidence type="ECO:0000313" key="3">
    <source>
        <dbReference type="Proteomes" id="UP000316921"/>
    </source>
</evidence>
<dbReference type="RefSeq" id="WP_145068098.1">
    <property type="nucleotide sequence ID" value="NZ_CP036287.1"/>
</dbReference>
<keyword evidence="3" id="KW-1185">Reference proteome</keyword>
<gene>
    <name evidence="2" type="ORF">Pla133_38880</name>
</gene>
<dbReference type="Proteomes" id="UP000316921">
    <property type="component" value="Chromosome"/>
</dbReference>
<organism evidence="2 3">
    <name type="scientific">Engelhardtia mirabilis</name>
    <dbReference type="NCBI Taxonomy" id="2528011"/>
    <lineage>
        <taxon>Bacteria</taxon>
        <taxon>Pseudomonadati</taxon>
        <taxon>Planctomycetota</taxon>
        <taxon>Planctomycetia</taxon>
        <taxon>Planctomycetia incertae sedis</taxon>
        <taxon>Engelhardtia</taxon>
    </lineage>
</organism>
<proteinExistence type="predicted"/>
<sequence length="1153" mass="122168">MNEAIIQPSQPSPFRGDLEVPRGSDARLHGVDRAGSARVGGVTVGGGGVAARRAGAALQRLALGFGLVVLASCGGGGGSTGGSASQPGLLGSAAVKPGGSGLLDGNAYIIDENNGGQATEFRIIDMAWGRLVDVYDTILKPGVNQAEYELDPLNTELYDTRLVYPDLLVGEDVRTAFELGFLKWELTSNPVTGESRLRMNANAEVDKTLFSVRVAQAAEGLKPIDPKGFSPTELPPYSLVGRNAALSVRFDDLLDEASIGSNTTIKVFAGEPPVVPFDARIFADPNHGGVSGGKFRTTRVIIDFTISQDELASIGQVVQANGIGLPASENGLDPNVSITIPSKVNTSVGQFSVLKNVKGATINTNDSGPVDFTSPTLDVRWGMRAGNPDDDNNGFLVDLEQPRLIGVQPVSITNAVDPAAGALEDLLLTFEFDVANCALDPIVGDVIQVSEELRFEVIEAATTVGTTAVNVKVDVPFDAPAFELSDLVGTSAQFLTPWRQSLGSLKAPCFVRFSPAAGQLPASQVSPNAKLIVRFSEPFDPVTARPFDTLYIARTATVDASLSETPPGSLISAPTPSDLILGSVIPSPDFREARFSPTVPFEHANGNIETFFFNMVSNLDDGGITDLAGNVLEAELPRVSFNIDPNAASESTGGWVLRFNSADETPENGPEVRGQLLFDLTKGLIQPRPVQRFGAVVDRSQPMVGVMQQITTGLQTPLSSQGSKAHLMWRYMDAGFDVSQTNDLFYNLSIEGLSLSPLGGQVVATIYDEFEISLGHAVNLPDEIIDPNTLLPKYPSSGLGNTASFDENFLEDALAGPQLMHPRQLGFAVSSSDVFVSTTGSPMLQMPWNQASSETDKTFFTWRNNAVQSYGNLNGDSLIGSGAPTEQEVAVLGLSTPSGDVFGPSIKDSNSADTPLGIPSVGLPLLMEYRCYPSEETSLNNFDVSIAVTSSPRPFFRAFSTGGTNAGGLVVNKDPDLQTDPTGGFNGNPAIAPLGQPTAPRDPTVYMGQMDVVIRLSRVYTILMDAEQNPLIGVGNSPYSYVAAVVEPTAAQQPGGTSVTFNWRGDNISSLVGQEAMLDASRLDVYGEPIIGPLSGNGQVADNPRFPWSDPSWKGSLADVAGKRFVQTRITFIGNTASELNPTLNSYGLAFFR</sequence>
<evidence type="ECO:0008006" key="4">
    <source>
        <dbReference type="Google" id="ProtNLM"/>
    </source>
</evidence>
<dbReference type="EMBL" id="CP036287">
    <property type="protein sequence ID" value="QDU68785.1"/>
    <property type="molecule type" value="Genomic_DNA"/>
</dbReference>
<dbReference type="KEGG" id="pbap:Pla133_38880"/>
<dbReference type="AlphaFoldDB" id="A0A518BP81"/>
<reference evidence="2 3" key="1">
    <citation type="submission" date="2019-02" db="EMBL/GenBank/DDBJ databases">
        <title>Deep-cultivation of Planctomycetes and their phenomic and genomic characterization uncovers novel biology.</title>
        <authorList>
            <person name="Wiegand S."/>
            <person name="Jogler M."/>
            <person name="Boedeker C."/>
            <person name="Pinto D."/>
            <person name="Vollmers J."/>
            <person name="Rivas-Marin E."/>
            <person name="Kohn T."/>
            <person name="Peeters S.H."/>
            <person name="Heuer A."/>
            <person name="Rast P."/>
            <person name="Oberbeckmann S."/>
            <person name="Bunk B."/>
            <person name="Jeske O."/>
            <person name="Meyerdierks A."/>
            <person name="Storesund J.E."/>
            <person name="Kallscheuer N."/>
            <person name="Luecker S."/>
            <person name="Lage O.M."/>
            <person name="Pohl T."/>
            <person name="Merkel B.J."/>
            <person name="Hornburger P."/>
            <person name="Mueller R.-W."/>
            <person name="Bruemmer F."/>
            <person name="Labrenz M."/>
            <person name="Spormann A.M."/>
            <person name="Op den Camp H."/>
            <person name="Overmann J."/>
            <person name="Amann R."/>
            <person name="Jetten M.S.M."/>
            <person name="Mascher T."/>
            <person name="Medema M.H."/>
            <person name="Devos D.P."/>
            <person name="Kaster A.-K."/>
            <person name="Ovreas L."/>
            <person name="Rohde M."/>
            <person name="Galperin M.Y."/>
            <person name="Jogler C."/>
        </authorList>
    </citation>
    <scope>NUCLEOTIDE SEQUENCE [LARGE SCALE GENOMIC DNA]</scope>
    <source>
        <strain evidence="2 3">Pla133</strain>
    </source>
</reference>
<evidence type="ECO:0000313" key="2">
    <source>
        <dbReference type="EMBL" id="QDU68785.1"/>
    </source>
</evidence>